<organism evidence="14 15">
    <name type="scientific">Nocardia jinanensis</name>
    <dbReference type="NCBI Taxonomy" id="382504"/>
    <lineage>
        <taxon>Bacteria</taxon>
        <taxon>Bacillati</taxon>
        <taxon>Actinomycetota</taxon>
        <taxon>Actinomycetes</taxon>
        <taxon>Mycobacteriales</taxon>
        <taxon>Nocardiaceae</taxon>
        <taxon>Nocardia</taxon>
    </lineage>
</organism>
<dbReference type="GO" id="GO:0005975">
    <property type="term" value="P:carbohydrate metabolic process"/>
    <property type="evidence" value="ECO:0007669"/>
    <property type="project" value="InterPro"/>
</dbReference>
<comment type="subcellular location">
    <subcellularLocation>
        <location evidence="2 12">Cytoplasm</location>
    </subcellularLocation>
</comment>
<comment type="catalytic activity">
    <reaction evidence="11 12">
        <text>D-sedoheptulose 7-phosphate + D-glyceraldehyde 3-phosphate = D-erythrose 4-phosphate + beta-D-fructose 6-phosphate</text>
        <dbReference type="Rhea" id="RHEA:17053"/>
        <dbReference type="ChEBI" id="CHEBI:16897"/>
        <dbReference type="ChEBI" id="CHEBI:57483"/>
        <dbReference type="ChEBI" id="CHEBI:57634"/>
        <dbReference type="ChEBI" id="CHEBI:59776"/>
        <dbReference type="EC" id="2.2.1.2"/>
    </reaction>
</comment>
<dbReference type="AlphaFoldDB" id="A0A917R7I9"/>
<evidence type="ECO:0000256" key="5">
    <source>
        <dbReference type="ARBA" id="ARBA00013151"/>
    </source>
</evidence>
<keyword evidence="7 12" id="KW-0963">Cytoplasm</keyword>
<comment type="similarity">
    <text evidence="4 12">Belongs to the transaldolase family. Type 2 subfamily.</text>
</comment>
<dbReference type="PROSITE" id="PS01054">
    <property type="entry name" value="TRANSALDOLASE_1"/>
    <property type="match status" value="1"/>
</dbReference>
<evidence type="ECO:0000256" key="9">
    <source>
        <dbReference type="ARBA" id="ARBA00023126"/>
    </source>
</evidence>
<evidence type="ECO:0000313" key="14">
    <source>
        <dbReference type="EMBL" id="GGK93173.1"/>
    </source>
</evidence>
<accession>A0A917R7I9</accession>
<evidence type="ECO:0000256" key="12">
    <source>
        <dbReference type="HAMAP-Rule" id="MF_00493"/>
    </source>
</evidence>
<evidence type="ECO:0000256" key="10">
    <source>
        <dbReference type="ARBA" id="ARBA00023270"/>
    </source>
</evidence>
<feature type="region of interest" description="Disordered" evidence="13">
    <location>
        <begin position="373"/>
        <end position="402"/>
    </location>
</feature>
<keyword evidence="15" id="KW-1185">Reference proteome</keyword>
<evidence type="ECO:0000256" key="11">
    <source>
        <dbReference type="ARBA" id="ARBA00048810"/>
    </source>
</evidence>
<dbReference type="NCBIfam" id="TIGR00876">
    <property type="entry name" value="tal_mycobact"/>
    <property type="match status" value="1"/>
</dbReference>
<reference evidence="14" key="2">
    <citation type="submission" date="2020-09" db="EMBL/GenBank/DDBJ databases">
        <authorList>
            <person name="Sun Q."/>
            <person name="Zhou Y."/>
        </authorList>
    </citation>
    <scope>NUCLEOTIDE SEQUENCE</scope>
    <source>
        <strain evidence="14">CGMCC 4.3508</strain>
    </source>
</reference>
<dbReference type="SUPFAM" id="SSF51569">
    <property type="entry name" value="Aldolase"/>
    <property type="match status" value="1"/>
</dbReference>
<comment type="pathway">
    <text evidence="3 12">Carbohydrate degradation; pentose phosphate pathway; D-glyceraldehyde 3-phosphate and beta-D-fructose 6-phosphate from D-ribose 5-phosphate and D-xylulose 5-phosphate (non-oxidative stage): step 2/3.</text>
</comment>
<feature type="compositionally biased region" description="Polar residues" evidence="13">
    <location>
        <begin position="373"/>
        <end position="394"/>
    </location>
</feature>
<keyword evidence="10 12" id="KW-0704">Schiff base</keyword>
<dbReference type="PANTHER" id="PTHR10683:SF31">
    <property type="entry name" value="TRANSALDOLASE"/>
    <property type="match status" value="1"/>
</dbReference>
<evidence type="ECO:0000256" key="1">
    <source>
        <dbReference type="ARBA" id="ARBA00003518"/>
    </source>
</evidence>
<dbReference type="PIRSF" id="PIRSF036915">
    <property type="entry name" value="Trnald_Bac_Plnt"/>
    <property type="match status" value="1"/>
</dbReference>
<name>A0A917R7I9_9NOCA</name>
<evidence type="ECO:0000256" key="13">
    <source>
        <dbReference type="SAM" id="MobiDB-lite"/>
    </source>
</evidence>
<dbReference type="CDD" id="cd00955">
    <property type="entry name" value="Transaldolase_like"/>
    <property type="match status" value="1"/>
</dbReference>
<dbReference type="EC" id="2.2.1.2" evidence="5 12"/>
<dbReference type="EMBL" id="BMMH01000001">
    <property type="protein sequence ID" value="GGK93173.1"/>
    <property type="molecule type" value="Genomic_DNA"/>
</dbReference>
<evidence type="ECO:0000256" key="7">
    <source>
        <dbReference type="ARBA" id="ARBA00022490"/>
    </source>
</evidence>
<feature type="active site" description="Schiff-base intermediate with substrate" evidence="12">
    <location>
        <position position="142"/>
    </location>
</feature>
<dbReference type="InterPro" id="IPR013785">
    <property type="entry name" value="Aldolase_TIM"/>
</dbReference>
<evidence type="ECO:0000313" key="15">
    <source>
        <dbReference type="Proteomes" id="UP000638263"/>
    </source>
</evidence>
<dbReference type="NCBIfam" id="NF002881">
    <property type="entry name" value="PRK03343.1"/>
    <property type="match status" value="1"/>
</dbReference>
<evidence type="ECO:0000256" key="3">
    <source>
        <dbReference type="ARBA" id="ARBA00004857"/>
    </source>
</evidence>
<keyword evidence="9 12" id="KW-0570">Pentose shunt</keyword>
<reference evidence="14" key="1">
    <citation type="journal article" date="2014" name="Int. J. Syst. Evol. Microbiol.">
        <title>Complete genome sequence of Corynebacterium casei LMG S-19264T (=DSM 44701T), isolated from a smear-ripened cheese.</title>
        <authorList>
            <consortium name="US DOE Joint Genome Institute (JGI-PGF)"/>
            <person name="Walter F."/>
            <person name="Albersmeier A."/>
            <person name="Kalinowski J."/>
            <person name="Ruckert C."/>
        </authorList>
    </citation>
    <scope>NUCLEOTIDE SEQUENCE</scope>
    <source>
        <strain evidence="14">CGMCC 4.3508</strain>
    </source>
</reference>
<evidence type="ECO:0000256" key="2">
    <source>
        <dbReference type="ARBA" id="ARBA00004496"/>
    </source>
</evidence>
<dbReference type="InterPro" id="IPR018225">
    <property type="entry name" value="Transaldolase_AS"/>
</dbReference>
<dbReference type="PROSITE" id="PS00958">
    <property type="entry name" value="TRANSALDOLASE_2"/>
    <property type="match status" value="1"/>
</dbReference>
<evidence type="ECO:0000256" key="8">
    <source>
        <dbReference type="ARBA" id="ARBA00022679"/>
    </source>
</evidence>
<proteinExistence type="inferred from homology"/>
<keyword evidence="8 12" id="KW-0808">Transferase</keyword>
<dbReference type="RefSeq" id="WP_189093972.1">
    <property type="nucleotide sequence ID" value="NZ_BMMH01000001.1"/>
</dbReference>
<dbReference type="InterPro" id="IPR004732">
    <property type="entry name" value="Transaldolase_2"/>
</dbReference>
<gene>
    <name evidence="12 14" type="primary">tal</name>
    <name evidence="14" type="ORF">GCM10011588_04670</name>
</gene>
<dbReference type="HAMAP" id="MF_00493">
    <property type="entry name" value="Transaldolase_2"/>
    <property type="match status" value="1"/>
</dbReference>
<dbReference type="PANTHER" id="PTHR10683">
    <property type="entry name" value="TRANSALDOLASE"/>
    <property type="match status" value="1"/>
</dbReference>
<comment type="function">
    <text evidence="1 12">Transaldolase is important for the balance of metabolites in the pentose-phosphate pathway.</text>
</comment>
<comment type="caution">
    <text evidence="14">The sequence shown here is derived from an EMBL/GenBank/DDBJ whole genome shotgun (WGS) entry which is preliminary data.</text>
</comment>
<sequence>MAQNENIAALAAAGVSVWLDDLSRDRINSGNLAELIATRGIVGITTNPTIFQGALSKGHAYDEQVRELAARGADVDAAIRTITTDDVRAACDVLAPVFEQTGGVDGRVSIEVDPRLAFDADKTVAQAVELWKIVDRPNLFIKIPATEEGLPAITAVIEEGISVNVTLIFSVQRYRSVMGAYLDGLRKARVAGHDLAKIHSVASFFVSRVDTEIDKRLEAIGTPEALALRGKAGVANARLAYAEYEDVFAPGGGHASTYQHLAAAGGNRQRPLWASTGVKNPDYSDTLYVTELVAPNTVNTLPEKTLEAVADHGEVRGDTVSGTGAAAAEVFDQLRAAGIDLDDVFVVLEREGVEKFEKSWEELLEATAAELQSAVSTASSAGPSVATQATSSGPNAADAGGN</sequence>
<dbReference type="GO" id="GO:0004801">
    <property type="term" value="F:transaldolase activity"/>
    <property type="evidence" value="ECO:0007669"/>
    <property type="project" value="UniProtKB-UniRule"/>
</dbReference>
<protein>
    <recommendedName>
        <fullName evidence="6 12">Transaldolase</fullName>
        <ecNumber evidence="5 12">2.2.1.2</ecNumber>
    </recommendedName>
</protein>
<dbReference type="GO" id="GO:0006098">
    <property type="term" value="P:pentose-phosphate shunt"/>
    <property type="evidence" value="ECO:0007669"/>
    <property type="project" value="UniProtKB-UniRule"/>
</dbReference>
<dbReference type="InterPro" id="IPR001585">
    <property type="entry name" value="TAL/FSA"/>
</dbReference>
<evidence type="ECO:0000256" key="6">
    <source>
        <dbReference type="ARBA" id="ARBA00018292"/>
    </source>
</evidence>
<dbReference type="Proteomes" id="UP000638263">
    <property type="component" value="Unassembled WGS sequence"/>
</dbReference>
<evidence type="ECO:0000256" key="4">
    <source>
        <dbReference type="ARBA" id="ARBA00008426"/>
    </source>
</evidence>
<dbReference type="GO" id="GO:0005737">
    <property type="term" value="C:cytoplasm"/>
    <property type="evidence" value="ECO:0007669"/>
    <property type="project" value="UniProtKB-SubCell"/>
</dbReference>
<dbReference type="Gene3D" id="3.20.20.70">
    <property type="entry name" value="Aldolase class I"/>
    <property type="match status" value="1"/>
</dbReference>
<dbReference type="Pfam" id="PF00923">
    <property type="entry name" value="TAL_FSA"/>
    <property type="match status" value="1"/>
</dbReference>